<gene>
    <name evidence="1" type="primary">ORF10650</name>
</gene>
<evidence type="ECO:0008006" key="2">
    <source>
        <dbReference type="Google" id="ProtNLM"/>
    </source>
</evidence>
<feature type="non-terminal residue" evidence="1">
    <location>
        <position position="56"/>
    </location>
</feature>
<name>A0A0B6Y2Q6_9EUPU</name>
<evidence type="ECO:0000313" key="1">
    <source>
        <dbReference type="EMBL" id="CEK50399.1"/>
    </source>
</evidence>
<organism evidence="1">
    <name type="scientific">Arion vulgaris</name>
    <dbReference type="NCBI Taxonomy" id="1028688"/>
    <lineage>
        <taxon>Eukaryota</taxon>
        <taxon>Metazoa</taxon>
        <taxon>Spiralia</taxon>
        <taxon>Lophotrochozoa</taxon>
        <taxon>Mollusca</taxon>
        <taxon>Gastropoda</taxon>
        <taxon>Heterobranchia</taxon>
        <taxon>Euthyneura</taxon>
        <taxon>Panpulmonata</taxon>
        <taxon>Eupulmonata</taxon>
        <taxon>Stylommatophora</taxon>
        <taxon>Helicina</taxon>
        <taxon>Arionoidea</taxon>
        <taxon>Arionidae</taxon>
        <taxon>Arion</taxon>
    </lineage>
</organism>
<accession>A0A0B6Y2Q6</accession>
<dbReference type="AlphaFoldDB" id="A0A0B6Y2Q6"/>
<dbReference type="EMBL" id="HACG01003534">
    <property type="protein sequence ID" value="CEK50399.1"/>
    <property type="molecule type" value="Transcribed_RNA"/>
</dbReference>
<sequence>MSFMYDGIIVVKKELDYETLPEDKKFILTRVQVMDHSGKIGTASMTVNIEDDDDLP</sequence>
<reference evidence="1" key="1">
    <citation type="submission" date="2014-12" db="EMBL/GenBank/DDBJ databases">
        <title>Insight into the proteome of Arion vulgaris.</title>
        <authorList>
            <person name="Aradska J."/>
            <person name="Bulat T."/>
            <person name="Smidak R."/>
            <person name="Sarate P."/>
            <person name="Gangsoo J."/>
            <person name="Sialana F."/>
            <person name="Bilban M."/>
            <person name="Lubec G."/>
        </authorList>
    </citation>
    <scope>NUCLEOTIDE SEQUENCE</scope>
    <source>
        <tissue evidence="1">Skin</tissue>
    </source>
</reference>
<dbReference type="Gene3D" id="2.60.40.60">
    <property type="entry name" value="Cadherins"/>
    <property type="match status" value="1"/>
</dbReference>
<protein>
    <recommendedName>
        <fullName evidence="2">Cadherin domain-containing protein</fullName>
    </recommendedName>
</protein>
<dbReference type="CDD" id="cd11304">
    <property type="entry name" value="Cadherin_repeat"/>
    <property type="match status" value="1"/>
</dbReference>
<proteinExistence type="predicted"/>